<evidence type="ECO:0000313" key="2">
    <source>
        <dbReference type="Proteomes" id="UP000664122"/>
    </source>
</evidence>
<dbReference type="RefSeq" id="WP_207258288.1">
    <property type="nucleotide sequence ID" value="NZ_JAFMPP010000011.1"/>
</dbReference>
<dbReference type="SUPFAM" id="SSF51735">
    <property type="entry name" value="NAD(P)-binding Rossmann-fold domains"/>
    <property type="match status" value="1"/>
</dbReference>
<dbReference type="AlphaFoldDB" id="A0A939JT12"/>
<evidence type="ECO:0008006" key="3">
    <source>
        <dbReference type="Google" id="ProtNLM"/>
    </source>
</evidence>
<organism evidence="1 2">
    <name type="scientific">Jiella flava</name>
    <dbReference type="NCBI Taxonomy" id="2816857"/>
    <lineage>
        <taxon>Bacteria</taxon>
        <taxon>Pseudomonadati</taxon>
        <taxon>Pseudomonadota</taxon>
        <taxon>Alphaproteobacteria</taxon>
        <taxon>Hyphomicrobiales</taxon>
        <taxon>Aurantimonadaceae</taxon>
        <taxon>Jiella</taxon>
    </lineage>
</organism>
<dbReference type="EMBL" id="JAFMPP010000011">
    <property type="protein sequence ID" value="MBO0663498.1"/>
    <property type="molecule type" value="Genomic_DNA"/>
</dbReference>
<dbReference type="InterPro" id="IPR036291">
    <property type="entry name" value="NAD(P)-bd_dom_sf"/>
</dbReference>
<protein>
    <recommendedName>
        <fullName evidence="3">Enoyl-(Acyl carrier protein) reductase</fullName>
    </recommendedName>
</protein>
<evidence type="ECO:0000313" key="1">
    <source>
        <dbReference type="EMBL" id="MBO0663498.1"/>
    </source>
</evidence>
<reference evidence="1" key="1">
    <citation type="submission" date="2021-03" db="EMBL/GenBank/DDBJ databases">
        <title>Whole genome sequence of Jiella sp. CQZ9-1.</title>
        <authorList>
            <person name="Tuo L."/>
        </authorList>
    </citation>
    <scope>NUCLEOTIDE SEQUENCE</scope>
    <source>
        <strain evidence="1">CQZ9-1</strain>
    </source>
</reference>
<name>A0A939JT12_9HYPH</name>
<sequence length="93" mass="9206">MSQPPSDLAPGVTVVTGRSRGIGAATARLGMIADCNALGGVPTQLAAMAFSLPLRRAGTADEGAQAILLLASIDVSYSTGAILDVSGARAILP</sequence>
<keyword evidence="2" id="KW-1185">Reference proteome</keyword>
<comment type="caution">
    <text evidence="1">The sequence shown here is derived from an EMBL/GenBank/DDBJ whole genome shotgun (WGS) entry which is preliminary data.</text>
</comment>
<dbReference type="Gene3D" id="3.40.50.720">
    <property type="entry name" value="NAD(P)-binding Rossmann-like Domain"/>
    <property type="match status" value="1"/>
</dbReference>
<proteinExistence type="predicted"/>
<gene>
    <name evidence="1" type="ORF">J1C48_12990</name>
</gene>
<accession>A0A939JT12</accession>
<dbReference type="Proteomes" id="UP000664122">
    <property type="component" value="Unassembled WGS sequence"/>
</dbReference>